<accession>A0A835F4E2</accession>
<protein>
    <submittedName>
        <fullName evidence="1">Uncharacterized protein</fullName>
    </submittedName>
</protein>
<evidence type="ECO:0000313" key="1">
    <source>
        <dbReference type="EMBL" id="KAF8728168.1"/>
    </source>
</evidence>
<dbReference type="AlphaFoldDB" id="A0A835F4E2"/>
<sequence>MLSISWDFSLPETDTVIKARRCFGSEILREIMIVSCWTILTHRNIIFFLW</sequence>
<comment type="caution">
    <text evidence="1">The sequence shown here is derived from an EMBL/GenBank/DDBJ whole genome shotgun (WGS) entry which is preliminary data.</text>
</comment>
<reference evidence="1" key="1">
    <citation type="submission" date="2020-07" db="EMBL/GenBank/DDBJ databases">
        <title>Genome sequence and genetic diversity analysis of an under-domesticated orphan crop, white fonio (Digitaria exilis).</title>
        <authorList>
            <person name="Bennetzen J.L."/>
            <person name="Chen S."/>
            <person name="Ma X."/>
            <person name="Wang X."/>
            <person name="Yssel A.E.J."/>
            <person name="Chaluvadi S.R."/>
            <person name="Johnson M."/>
            <person name="Gangashetty P."/>
            <person name="Hamidou F."/>
            <person name="Sanogo M.D."/>
            <person name="Zwaenepoel A."/>
            <person name="Wallace J."/>
            <person name="Van De Peer Y."/>
            <person name="Van Deynze A."/>
        </authorList>
    </citation>
    <scope>NUCLEOTIDE SEQUENCE</scope>
    <source>
        <tissue evidence="1">Leaves</tissue>
    </source>
</reference>
<evidence type="ECO:0000313" key="2">
    <source>
        <dbReference type="Proteomes" id="UP000636709"/>
    </source>
</evidence>
<name>A0A835F4E2_9POAL</name>
<keyword evidence="2" id="KW-1185">Reference proteome</keyword>
<dbReference type="EMBL" id="JACEFO010001629">
    <property type="protein sequence ID" value="KAF8728168.1"/>
    <property type="molecule type" value="Genomic_DNA"/>
</dbReference>
<organism evidence="1 2">
    <name type="scientific">Digitaria exilis</name>
    <dbReference type="NCBI Taxonomy" id="1010633"/>
    <lineage>
        <taxon>Eukaryota</taxon>
        <taxon>Viridiplantae</taxon>
        <taxon>Streptophyta</taxon>
        <taxon>Embryophyta</taxon>
        <taxon>Tracheophyta</taxon>
        <taxon>Spermatophyta</taxon>
        <taxon>Magnoliopsida</taxon>
        <taxon>Liliopsida</taxon>
        <taxon>Poales</taxon>
        <taxon>Poaceae</taxon>
        <taxon>PACMAD clade</taxon>
        <taxon>Panicoideae</taxon>
        <taxon>Panicodae</taxon>
        <taxon>Paniceae</taxon>
        <taxon>Anthephorinae</taxon>
        <taxon>Digitaria</taxon>
    </lineage>
</organism>
<gene>
    <name evidence="1" type="ORF">HU200_018752</name>
</gene>
<dbReference type="Proteomes" id="UP000636709">
    <property type="component" value="Unassembled WGS sequence"/>
</dbReference>
<proteinExistence type="predicted"/>